<dbReference type="Proteomes" id="UP000238176">
    <property type="component" value="Unassembled WGS sequence"/>
</dbReference>
<dbReference type="GO" id="GO:0044715">
    <property type="term" value="F:8-oxo-dGDP phosphatase activity"/>
    <property type="evidence" value="ECO:0007669"/>
    <property type="project" value="TreeGrafter"/>
</dbReference>
<gene>
    <name evidence="13" type="ORF">B0I28_110123</name>
</gene>
<feature type="domain" description="Nudix hydrolase" evidence="12">
    <location>
        <begin position="48"/>
        <end position="174"/>
    </location>
</feature>
<dbReference type="EMBL" id="PVTJ01000010">
    <property type="protein sequence ID" value="PRY56241.1"/>
    <property type="molecule type" value="Genomic_DNA"/>
</dbReference>
<keyword evidence="8" id="KW-0460">Magnesium</keyword>
<keyword evidence="14" id="KW-1185">Reference proteome</keyword>
<dbReference type="InterPro" id="IPR020476">
    <property type="entry name" value="Nudix_hydrolase"/>
</dbReference>
<dbReference type="InterPro" id="IPR015797">
    <property type="entry name" value="NUDIX_hydrolase-like_dom_sf"/>
</dbReference>
<protein>
    <recommendedName>
        <fullName evidence="11">8-oxo-dGTP diphosphatase</fullName>
        <ecNumber evidence="11">3.6.1.55</ecNumber>
    </recommendedName>
</protein>
<dbReference type="PANTHER" id="PTHR47707">
    <property type="entry name" value="8-OXO-DGTP DIPHOSPHATASE"/>
    <property type="match status" value="1"/>
</dbReference>
<keyword evidence="4" id="KW-0235">DNA replication</keyword>
<dbReference type="AlphaFoldDB" id="A0A2T0UE63"/>
<evidence type="ECO:0000256" key="7">
    <source>
        <dbReference type="ARBA" id="ARBA00022801"/>
    </source>
</evidence>
<keyword evidence="3" id="KW-0515">Mutator protein</keyword>
<name>A0A2T0UE63_9ACTN</name>
<evidence type="ECO:0000259" key="12">
    <source>
        <dbReference type="PROSITE" id="PS51462"/>
    </source>
</evidence>
<proteinExistence type="inferred from homology"/>
<evidence type="ECO:0000313" key="13">
    <source>
        <dbReference type="EMBL" id="PRY56241.1"/>
    </source>
</evidence>
<dbReference type="EC" id="3.6.1.55" evidence="11"/>
<evidence type="ECO:0000256" key="2">
    <source>
        <dbReference type="ARBA" id="ARBA00005582"/>
    </source>
</evidence>
<dbReference type="PROSITE" id="PS51462">
    <property type="entry name" value="NUDIX"/>
    <property type="match status" value="1"/>
</dbReference>
<keyword evidence="9" id="KW-0234">DNA repair</keyword>
<evidence type="ECO:0000256" key="1">
    <source>
        <dbReference type="ARBA" id="ARBA00001946"/>
    </source>
</evidence>
<sequence>MLTGHHASSSFARKITKRLQPGNGPIGRLLPHRPRLLPVSEASTPGSVPRIVVGAAIRDGRAILAAARAYPPALAGLWEFPGGKLEPGETEAEALRRECREELGVDITVGERVTGDLSTGDGRHLLRVYYAALAGGEPHAKEHAELRWLRPEELDSVPWLPGNRPAVDAIREALGAEDSGPRP</sequence>
<dbReference type="GO" id="GO:0008413">
    <property type="term" value="F:8-oxo-7,8-dihydroguanosine triphosphate pyrophosphatase activity"/>
    <property type="evidence" value="ECO:0007669"/>
    <property type="project" value="TreeGrafter"/>
</dbReference>
<dbReference type="SUPFAM" id="SSF55811">
    <property type="entry name" value="Nudix"/>
    <property type="match status" value="1"/>
</dbReference>
<comment type="cofactor">
    <cofactor evidence="1">
        <name>Mg(2+)</name>
        <dbReference type="ChEBI" id="CHEBI:18420"/>
    </cofactor>
</comment>
<comment type="caution">
    <text evidence="13">The sequence shown here is derived from an EMBL/GenBank/DDBJ whole genome shotgun (WGS) entry which is preliminary data.</text>
</comment>
<evidence type="ECO:0000256" key="6">
    <source>
        <dbReference type="ARBA" id="ARBA00022763"/>
    </source>
</evidence>
<evidence type="ECO:0000313" key="14">
    <source>
        <dbReference type="Proteomes" id="UP000238176"/>
    </source>
</evidence>
<organism evidence="13 14">
    <name type="scientific">Glycomyces artemisiae</name>
    <dbReference type="NCBI Taxonomy" id="1076443"/>
    <lineage>
        <taxon>Bacteria</taxon>
        <taxon>Bacillati</taxon>
        <taxon>Actinomycetota</taxon>
        <taxon>Actinomycetes</taxon>
        <taxon>Glycomycetales</taxon>
        <taxon>Glycomycetaceae</taxon>
        <taxon>Glycomyces</taxon>
    </lineage>
</organism>
<dbReference type="InterPro" id="IPR000086">
    <property type="entry name" value="NUDIX_hydrolase_dom"/>
</dbReference>
<dbReference type="GO" id="GO:0035539">
    <property type="term" value="F:8-oxo-7,8-dihydrodeoxyguanosine triphosphate pyrophosphatase activity"/>
    <property type="evidence" value="ECO:0007669"/>
    <property type="project" value="UniProtKB-EC"/>
</dbReference>
<dbReference type="GO" id="GO:0044716">
    <property type="term" value="F:8-oxo-GDP phosphatase activity"/>
    <property type="evidence" value="ECO:0007669"/>
    <property type="project" value="TreeGrafter"/>
</dbReference>
<dbReference type="InterPro" id="IPR047127">
    <property type="entry name" value="MutT-like"/>
</dbReference>
<dbReference type="CDD" id="cd03425">
    <property type="entry name" value="NUDIX_MutT_NudA_like"/>
    <property type="match status" value="1"/>
</dbReference>
<evidence type="ECO:0000256" key="8">
    <source>
        <dbReference type="ARBA" id="ARBA00022842"/>
    </source>
</evidence>
<reference evidence="13 14" key="1">
    <citation type="submission" date="2018-03" db="EMBL/GenBank/DDBJ databases">
        <title>Genomic Encyclopedia of Type Strains, Phase III (KMG-III): the genomes of soil and plant-associated and newly described type strains.</title>
        <authorList>
            <person name="Whitman W."/>
        </authorList>
    </citation>
    <scope>NUCLEOTIDE SEQUENCE [LARGE SCALE GENOMIC DNA]</scope>
    <source>
        <strain evidence="13 14">CGMCC 4.7067</strain>
    </source>
</reference>
<evidence type="ECO:0000256" key="3">
    <source>
        <dbReference type="ARBA" id="ARBA00022457"/>
    </source>
</evidence>
<dbReference type="Pfam" id="PF00293">
    <property type="entry name" value="NUDIX"/>
    <property type="match status" value="1"/>
</dbReference>
<comment type="catalytic activity">
    <reaction evidence="10">
        <text>8-oxo-dGTP + H2O = 8-oxo-dGMP + diphosphate + H(+)</text>
        <dbReference type="Rhea" id="RHEA:31575"/>
        <dbReference type="ChEBI" id="CHEBI:15377"/>
        <dbReference type="ChEBI" id="CHEBI:15378"/>
        <dbReference type="ChEBI" id="CHEBI:33019"/>
        <dbReference type="ChEBI" id="CHEBI:63224"/>
        <dbReference type="ChEBI" id="CHEBI:77896"/>
        <dbReference type="EC" id="3.6.1.55"/>
    </reaction>
</comment>
<dbReference type="GO" id="GO:0046872">
    <property type="term" value="F:metal ion binding"/>
    <property type="evidence" value="ECO:0007669"/>
    <property type="project" value="UniProtKB-KW"/>
</dbReference>
<keyword evidence="6" id="KW-0227">DNA damage</keyword>
<dbReference type="GO" id="GO:0006281">
    <property type="term" value="P:DNA repair"/>
    <property type="evidence" value="ECO:0007669"/>
    <property type="project" value="UniProtKB-KW"/>
</dbReference>
<dbReference type="GO" id="GO:0006260">
    <property type="term" value="P:DNA replication"/>
    <property type="evidence" value="ECO:0007669"/>
    <property type="project" value="UniProtKB-KW"/>
</dbReference>
<evidence type="ECO:0000256" key="4">
    <source>
        <dbReference type="ARBA" id="ARBA00022705"/>
    </source>
</evidence>
<evidence type="ECO:0000256" key="5">
    <source>
        <dbReference type="ARBA" id="ARBA00022723"/>
    </source>
</evidence>
<comment type="similarity">
    <text evidence="2">Belongs to the Nudix hydrolase family.</text>
</comment>
<accession>A0A2T0UE63</accession>
<dbReference type="Gene3D" id="3.90.79.10">
    <property type="entry name" value="Nucleoside Triphosphate Pyrophosphohydrolase"/>
    <property type="match status" value="1"/>
</dbReference>
<dbReference type="PANTHER" id="PTHR47707:SF1">
    <property type="entry name" value="NUDIX HYDROLASE FAMILY PROTEIN"/>
    <property type="match status" value="1"/>
</dbReference>
<keyword evidence="5" id="KW-0479">Metal-binding</keyword>
<evidence type="ECO:0000256" key="10">
    <source>
        <dbReference type="ARBA" id="ARBA00035861"/>
    </source>
</evidence>
<dbReference type="PRINTS" id="PR00502">
    <property type="entry name" value="NUDIXFAMILY"/>
</dbReference>
<keyword evidence="7" id="KW-0378">Hydrolase</keyword>
<evidence type="ECO:0000256" key="11">
    <source>
        <dbReference type="ARBA" id="ARBA00038905"/>
    </source>
</evidence>
<evidence type="ECO:0000256" key="9">
    <source>
        <dbReference type="ARBA" id="ARBA00023204"/>
    </source>
</evidence>